<organism evidence="2 3">
    <name type="scientific">[Phormidium ambiguum] IAM M-71</name>
    <dbReference type="NCBI Taxonomy" id="454136"/>
    <lineage>
        <taxon>Bacteria</taxon>
        <taxon>Bacillati</taxon>
        <taxon>Cyanobacteriota</taxon>
        <taxon>Cyanophyceae</taxon>
        <taxon>Oscillatoriophycideae</taxon>
        <taxon>Aerosakkonematales</taxon>
        <taxon>Aerosakkonemataceae</taxon>
        <taxon>Floridanema</taxon>
    </lineage>
</organism>
<evidence type="ECO:0000313" key="2">
    <source>
        <dbReference type="EMBL" id="OKH33592.1"/>
    </source>
</evidence>
<accession>A0A1U7IAH5</accession>
<feature type="domain" description="NAD(P)-binding" evidence="1">
    <location>
        <begin position="12"/>
        <end position="316"/>
    </location>
</feature>
<proteinExistence type="predicted"/>
<gene>
    <name evidence="2" type="ORF">NIES2119_22855</name>
</gene>
<sequence>MSSEFWYSRRVFVTGATGIVGSWLVKELLEKGANVVALIRDADPQSELYRSGDINKISVVNGSLEDFYALKRVLNEQEIETVFHLGAQTIVGAAYRDPFHTFEVNIRGTYNLLEACRINSDLVKRVVVASSDKAYGDSKLLPYTEDMPPLGKHPYDVSKSCTDLIAQTYYHTYKLPILIARCGNIYGGGDLNWSRIIPGTIQSLFAGNRPIIRSDGTFIRDYIYVRDAVNAYILMAEALDRSEVQGEAFNFSPAQPRTVIEIVNIIRQLMNKENIEPLILNQAKAEIRDQYLSSQKAEQILGWFPLYSLEKGLSETIIWYEKFFGKSA</sequence>
<dbReference type="Gene3D" id="3.40.50.720">
    <property type="entry name" value="NAD(P)-binding Rossmann-like Domain"/>
    <property type="match status" value="1"/>
</dbReference>
<dbReference type="EMBL" id="MRCE01000028">
    <property type="protein sequence ID" value="OKH33592.1"/>
    <property type="molecule type" value="Genomic_DNA"/>
</dbReference>
<protein>
    <submittedName>
        <fullName evidence="2">Sugar dehydratase</fullName>
    </submittedName>
</protein>
<evidence type="ECO:0000313" key="3">
    <source>
        <dbReference type="Proteomes" id="UP000185860"/>
    </source>
</evidence>
<dbReference type="InterPro" id="IPR036291">
    <property type="entry name" value="NAD(P)-bd_dom_sf"/>
</dbReference>
<dbReference type="Proteomes" id="UP000185860">
    <property type="component" value="Unassembled WGS sequence"/>
</dbReference>
<dbReference type="STRING" id="454136.NIES2119_22855"/>
<dbReference type="InterPro" id="IPR016040">
    <property type="entry name" value="NAD(P)-bd_dom"/>
</dbReference>
<comment type="caution">
    <text evidence="2">The sequence shown here is derived from an EMBL/GenBank/DDBJ whole genome shotgun (WGS) entry which is preliminary data.</text>
</comment>
<reference evidence="2 3" key="1">
    <citation type="submission" date="2016-11" db="EMBL/GenBank/DDBJ databases">
        <title>Draft Genome Sequences of Nine Cyanobacterial Strains from Diverse Habitats.</title>
        <authorList>
            <person name="Zhu T."/>
            <person name="Hou S."/>
            <person name="Lu X."/>
            <person name="Hess W.R."/>
        </authorList>
    </citation>
    <scope>NUCLEOTIDE SEQUENCE [LARGE SCALE GENOMIC DNA]</scope>
    <source>
        <strain evidence="2 3">IAM M-71</strain>
    </source>
</reference>
<dbReference type="OrthoDB" id="9771073at2"/>
<dbReference type="Gene3D" id="3.90.25.10">
    <property type="entry name" value="UDP-galactose 4-epimerase, domain 1"/>
    <property type="match status" value="1"/>
</dbReference>
<dbReference type="AlphaFoldDB" id="A0A1U7IAH5"/>
<dbReference type="Pfam" id="PF16363">
    <property type="entry name" value="GDP_Man_Dehyd"/>
    <property type="match status" value="1"/>
</dbReference>
<dbReference type="SUPFAM" id="SSF51735">
    <property type="entry name" value="NAD(P)-binding Rossmann-fold domains"/>
    <property type="match status" value="1"/>
</dbReference>
<name>A0A1U7IAH5_9CYAN</name>
<evidence type="ECO:0000259" key="1">
    <source>
        <dbReference type="Pfam" id="PF16363"/>
    </source>
</evidence>
<dbReference type="PANTHER" id="PTHR43000">
    <property type="entry name" value="DTDP-D-GLUCOSE 4,6-DEHYDRATASE-RELATED"/>
    <property type="match status" value="1"/>
</dbReference>